<evidence type="ECO:0000313" key="2">
    <source>
        <dbReference type="Proteomes" id="UP000243217"/>
    </source>
</evidence>
<dbReference type="OrthoDB" id="79340at2759"/>
<dbReference type="EMBL" id="JNBS01001441">
    <property type="protein sequence ID" value="OQS01815.1"/>
    <property type="molecule type" value="Genomic_DNA"/>
</dbReference>
<dbReference type="Pfam" id="PF00612">
    <property type="entry name" value="IQ"/>
    <property type="match status" value="2"/>
</dbReference>
<keyword evidence="2" id="KW-1185">Reference proteome</keyword>
<protein>
    <submittedName>
        <fullName evidence="1">Uncharacterized protein</fullName>
    </submittedName>
</protein>
<organism evidence="1 2">
    <name type="scientific">Thraustotheca clavata</name>
    <dbReference type="NCBI Taxonomy" id="74557"/>
    <lineage>
        <taxon>Eukaryota</taxon>
        <taxon>Sar</taxon>
        <taxon>Stramenopiles</taxon>
        <taxon>Oomycota</taxon>
        <taxon>Saprolegniomycetes</taxon>
        <taxon>Saprolegniales</taxon>
        <taxon>Achlyaceae</taxon>
        <taxon>Thraustotheca</taxon>
    </lineage>
</organism>
<dbReference type="Proteomes" id="UP000243217">
    <property type="component" value="Unassembled WGS sequence"/>
</dbReference>
<reference evidence="1 2" key="1">
    <citation type="journal article" date="2014" name="Genome Biol. Evol.">
        <title>The secreted proteins of Achlya hypogyna and Thraustotheca clavata identify the ancestral oomycete secretome and reveal gene acquisitions by horizontal gene transfer.</title>
        <authorList>
            <person name="Misner I."/>
            <person name="Blouin N."/>
            <person name="Leonard G."/>
            <person name="Richards T.A."/>
            <person name="Lane C.E."/>
        </authorList>
    </citation>
    <scope>NUCLEOTIDE SEQUENCE [LARGE SCALE GENOMIC DNA]</scope>
    <source>
        <strain evidence="1 2">ATCC 34112</strain>
    </source>
</reference>
<dbReference type="InterPro" id="IPR000048">
    <property type="entry name" value="IQ_motif_EF-hand-BS"/>
</dbReference>
<gene>
    <name evidence="1" type="ORF">THRCLA_05738</name>
</gene>
<dbReference type="SMART" id="SM00015">
    <property type="entry name" value="IQ"/>
    <property type="match status" value="2"/>
</dbReference>
<dbReference type="Gene3D" id="1.20.5.190">
    <property type="match status" value="1"/>
</dbReference>
<comment type="caution">
    <text evidence="1">The sequence shown here is derived from an EMBL/GenBank/DDBJ whole genome shotgun (WGS) entry which is preliminary data.</text>
</comment>
<accession>A0A1V9ZUY5</accession>
<dbReference type="AlphaFoldDB" id="A0A1V9ZUY5"/>
<name>A0A1V9ZUY5_9STRA</name>
<dbReference type="PROSITE" id="PS50096">
    <property type="entry name" value="IQ"/>
    <property type="match status" value="2"/>
</dbReference>
<evidence type="ECO:0000313" key="1">
    <source>
        <dbReference type="EMBL" id="OQS01815.1"/>
    </source>
</evidence>
<sequence length="413" mass="48644">MEKSQLSRLSLLSAVKFLPKYEFKFPTRSMENPVKFAKQATKKLVRNVTKKLSKVTISTSKLTKLLEGMAKNPLGMIQKMKDLTKRLWFTKKMLNEIGETSREHIDIIQKMKEWAAKAKAKVKVAFLHRREKLIHDTSVDEVYGIIDATIHIFMHKAKESELQRNTLAALCIQMFWRRYLQRKQFQNEEIAFFSEFFLNTAREKICRDLACQIVPCIIHQAKLIVCARIIQRIWRGFKGRKRAKSVRRKLKKLQTQAEKEAARRSKRALLLSSDNTKTLDMIKRVWACEDFIPSPNSRREHLLSRHKTLIPLPIHSPPNNTLLTKLSIPKWKRFQNHVNPKACWVAIPIHIDNHTSTDNLRPQNRLQKRHYDLQYDWIRADILQQTTNLPPPRSFNEKVHLMSKKHLPKLNKK</sequence>
<proteinExistence type="predicted"/>
<dbReference type="CDD" id="cd23767">
    <property type="entry name" value="IQCD"/>
    <property type="match status" value="1"/>
</dbReference>